<dbReference type="PANTHER" id="PTHR42905:SF7">
    <property type="entry name" value="PHOSPHOENOLPYRUVATE PHOSPHOMUTASE"/>
    <property type="match status" value="1"/>
</dbReference>
<dbReference type="RefSeq" id="WP_249938780.1">
    <property type="nucleotide sequence ID" value="NZ_JAGFEW010000003.1"/>
</dbReference>
<dbReference type="AlphaFoldDB" id="A0A949Q4A2"/>
<reference evidence="2 3" key="1">
    <citation type="submission" date="2021-03" db="EMBL/GenBank/DDBJ databases">
        <title>Tenobrionicola molitorae gen. nov., sp. nov. and Tenobrionicola larvae sp. nov., isolated from larvae of the mealworm Tenobrio molitor L., a proposal to transfer Erwinia teleogrylli Liu et al. 2016 to a new genus Entomohabitans as Entomohabitans teleogrylli comb. nov.</title>
        <authorList>
            <person name="Lee S.D."/>
            <person name="Yang H.L."/>
            <person name="Kim I.S."/>
        </authorList>
    </citation>
    <scope>NUCLEOTIDE SEQUENCE [LARGE SCALE GENOMIC DNA]</scope>
    <source>
        <strain evidence="2 3">YMB-R21</strain>
    </source>
</reference>
<keyword evidence="2" id="KW-0456">Lyase</keyword>
<dbReference type="GO" id="GO:0016829">
    <property type="term" value="F:lyase activity"/>
    <property type="evidence" value="ECO:0007669"/>
    <property type="project" value="UniProtKB-KW"/>
</dbReference>
<dbReference type="InterPro" id="IPR015813">
    <property type="entry name" value="Pyrv/PenolPyrv_kinase-like_dom"/>
</dbReference>
<keyword evidence="3" id="KW-1185">Reference proteome</keyword>
<sequence>MNKVEGLKTVFRSSKMEFLPGVYDEQSAALAEHEGFKGVWISVAEQVPCINSELAWRNVLKRVGALCGMLTIPTLLDIGRGYGDLVITVQQLRRLGVAGVCIEDGAESDLPWASDTINENCRQIRAAKAAAGNDILLIARCGALASGKGMQAALDRCDALQKAGVDAVLLHSQKAHGLEIAEFMYRWRHNVLVIIVSSQYSSVPLQVFDNAGVSVVIRATKTLDAGYGGAQTSDWLHADGGFGQNFPAMERLAAHSLR</sequence>
<dbReference type="EMBL" id="JAGFEW010000003">
    <property type="protein sequence ID" value="MBV5094604.1"/>
    <property type="molecule type" value="Genomic_DNA"/>
</dbReference>
<gene>
    <name evidence="2" type="ORF">JZ788_02330</name>
</gene>
<evidence type="ECO:0000313" key="2">
    <source>
        <dbReference type="EMBL" id="MBV5094604.1"/>
    </source>
</evidence>
<dbReference type="Proteomes" id="UP000746420">
    <property type="component" value="Unassembled WGS sequence"/>
</dbReference>
<dbReference type="GO" id="GO:0046872">
    <property type="term" value="F:metal ion binding"/>
    <property type="evidence" value="ECO:0007669"/>
    <property type="project" value="UniProtKB-KW"/>
</dbReference>
<protein>
    <submittedName>
        <fullName evidence="2">Isocitrate lyase/phosphoenolpyruvate mutase family protein</fullName>
    </submittedName>
</protein>
<comment type="caution">
    <text evidence="2">The sequence shown here is derived from an EMBL/GenBank/DDBJ whole genome shotgun (WGS) entry which is preliminary data.</text>
</comment>
<evidence type="ECO:0000256" key="1">
    <source>
        <dbReference type="ARBA" id="ARBA00022723"/>
    </source>
</evidence>
<dbReference type="Pfam" id="PF13714">
    <property type="entry name" value="PEP_mutase"/>
    <property type="match status" value="1"/>
</dbReference>
<dbReference type="SUPFAM" id="SSF51621">
    <property type="entry name" value="Phosphoenolpyruvate/pyruvate domain"/>
    <property type="match status" value="1"/>
</dbReference>
<name>A0A949Q4A2_9ENTR</name>
<dbReference type="Gene3D" id="3.20.20.60">
    <property type="entry name" value="Phosphoenolpyruvate-binding domains"/>
    <property type="match status" value="1"/>
</dbReference>
<dbReference type="InterPro" id="IPR040442">
    <property type="entry name" value="Pyrv_kinase-like_dom_sf"/>
</dbReference>
<accession>A0A949Q4A2</accession>
<dbReference type="PANTHER" id="PTHR42905">
    <property type="entry name" value="PHOSPHOENOLPYRUVATE CARBOXYLASE"/>
    <property type="match status" value="1"/>
</dbReference>
<evidence type="ECO:0000313" key="3">
    <source>
        <dbReference type="Proteomes" id="UP000746420"/>
    </source>
</evidence>
<proteinExistence type="predicted"/>
<keyword evidence="1" id="KW-0479">Metal-binding</keyword>
<organism evidence="2 3">
    <name type="scientific">Tenebrionicola larvae</name>
    <dbReference type="NCBI Taxonomy" id="2815733"/>
    <lineage>
        <taxon>Bacteria</taxon>
        <taxon>Pseudomonadati</taxon>
        <taxon>Pseudomonadota</taxon>
        <taxon>Gammaproteobacteria</taxon>
        <taxon>Enterobacterales</taxon>
        <taxon>Enterobacteriaceae</taxon>
        <taxon>Tenebrionibacter/Tenebrionicola group</taxon>
        <taxon>Tenebrionicola</taxon>
    </lineage>
</organism>